<reference evidence="1 2" key="1">
    <citation type="submission" date="2022-10" db="EMBL/GenBank/DDBJ databases">
        <authorList>
            <person name="Xie J."/>
            <person name="Shen N."/>
        </authorList>
    </citation>
    <scope>NUCLEOTIDE SEQUENCE [LARGE SCALE GENOMIC DNA]</scope>
    <source>
        <strain evidence="1 2">YIM65594</strain>
    </source>
</reference>
<sequence length="71" mass="7445">MPPPTATAAATRPEPVLVAISRRPPAEEAHTLPIPLDVDAIADDAFIVIGDIDKESEAAMCNCSASDDNPY</sequence>
<dbReference type="EMBL" id="JAOZYC010000145">
    <property type="protein sequence ID" value="MEB8341302.1"/>
    <property type="molecule type" value="Genomic_DNA"/>
</dbReference>
<proteinExistence type="predicted"/>
<dbReference type="RefSeq" id="WP_326020389.1">
    <property type="nucleotide sequence ID" value="NZ_JAOZYC010000145.1"/>
</dbReference>
<evidence type="ECO:0000313" key="2">
    <source>
        <dbReference type="Proteomes" id="UP001354931"/>
    </source>
</evidence>
<protein>
    <submittedName>
        <fullName evidence="1">Uncharacterized protein</fullName>
    </submittedName>
</protein>
<comment type="caution">
    <text evidence="1">The sequence shown here is derived from an EMBL/GenBank/DDBJ whole genome shotgun (WGS) entry which is preliminary data.</text>
</comment>
<organism evidence="1 2">
    <name type="scientific">Streptomyces endophyticus</name>
    <dbReference type="NCBI Taxonomy" id="714166"/>
    <lineage>
        <taxon>Bacteria</taxon>
        <taxon>Bacillati</taxon>
        <taxon>Actinomycetota</taxon>
        <taxon>Actinomycetes</taxon>
        <taxon>Kitasatosporales</taxon>
        <taxon>Streptomycetaceae</taxon>
        <taxon>Streptomyces</taxon>
    </lineage>
</organism>
<keyword evidence="2" id="KW-1185">Reference proteome</keyword>
<gene>
    <name evidence="1" type="ORF">OKJ99_27740</name>
</gene>
<evidence type="ECO:0000313" key="1">
    <source>
        <dbReference type="EMBL" id="MEB8341302.1"/>
    </source>
</evidence>
<accession>A0ABU6FB95</accession>
<dbReference type="Proteomes" id="UP001354931">
    <property type="component" value="Unassembled WGS sequence"/>
</dbReference>
<name>A0ABU6FB95_9ACTN</name>